<name>A0A4Q1AWS0_9BACT</name>
<reference evidence="1 2" key="1">
    <citation type="submission" date="2017-09" db="EMBL/GenBank/DDBJ databases">
        <title>Genomics of the genus Arcobacter.</title>
        <authorList>
            <person name="Perez-Cataluna A."/>
            <person name="Figueras M.J."/>
            <person name="Salas-Masso N."/>
        </authorList>
    </citation>
    <scope>NUCLEOTIDE SEQUENCE [LARGE SCALE GENOMIC DNA]</scope>
    <source>
        <strain evidence="1 2">F156-34</strain>
    </source>
</reference>
<keyword evidence="2" id="KW-1185">Reference proteome</keyword>
<proteinExistence type="predicted"/>
<gene>
    <name evidence="1" type="ORF">CP965_08245</name>
</gene>
<comment type="caution">
    <text evidence="1">The sequence shown here is derived from an EMBL/GenBank/DDBJ whole genome shotgun (WGS) entry which is preliminary data.</text>
</comment>
<protein>
    <recommendedName>
        <fullName evidence="3">HTH cro/C1-type domain-containing protein</fullName>
    </recommendedName>
</protein>
<organism evidence="1 2">
    <name type="scientific">Halarcobacter mediterraneus</name>
    <dbReference type="NCBI Taxonomy" id="2023153"/>
    <lineage>
        <taxon>Bacteria</taxon>
        <taxon>Pseudomonadati</taxon>
        <taxon>Campylobacterota</taxon>
        <taxon>Epsilonproteobacteria</taxon>
        <taxon>Campylobacterales</taxon>
        <taxon>Arcobacteraceae</taxon>
        <taxon>Halarcobacter</taxon>
    </lineage>
</organism>
<accession>A0A4Q1AWS0</accession>
<dbReference type="EMBL" id="NXIE01000003">
    <property type="protein sequence ID" value="RXK12561.1"/>
    <property type="molecule type" value="Genomic_DNA"/>
</dbReference>
<dbReference type="OrthoDB" id="9180239at2"/>
<dbReference type="Proteomes" id="UP000289718">
    <property type="component" value="Unassembled WGS sequence"/>
</dbReference>
<dbReference type="AlphaFoldDB" id="A0A4Q1AWS0"/>
<sequence length="131" mass="15515">MQKIEVPKEENKILEGHQKVMYSTDEKGDFQRINYGSSVEEFATQVAVEEYEVLKVESLENIKKGLSSPIEYFMFENRMDLPTLASVVEMFQFRVKRHLKMKHFKKLNDKILSKYAQAFNIKIEELKDFKV</sequence>
<evidence type="ECO:0000313" key="1">
    <source>
        <dbReference type="EMBL" id="RXK12561.1"/>
    </source>
</evidence>
<dbReference type="RefSeq" id="WP_129061618.1">
    <property type="nucleotide sequence ID" value="NZ_NXIE01000003.1"/>
</dbReference>
<evidence type="ECO:0000313" key="2">
    <source>
        <dbReference type="Proteomes" id="UP000289718"/>
    </source>
</evidence>
<evidence type="ECO:0008006" key="3">
    <source>
        <dbReference type="Google" id="ProtNLM"/>
    </source>
</evidence>